<dbReference type="PANTHER" id="PTHR47234">
    <property type="match status" value="1"/>
</dbReference>
<feature type="domain" description="TonB-dependent receptor plug" evidence="13">
    <location>
        <begin position="78"/>
        <end position="194"/>
    </location>
</feature>
<keyword evidence="3 8" id="KW-1134">Transmembrane beta strand</keyword>
<keyword evidence="4 8" id="KW-0812">Transmembrane</keyword>
<dbReference type="InterPro" id="IPR012910">
    <property type="entry name" value="Plug_dom"/>
</dbReference>
<dbReference type="EMBL" id="CP134146">
    <property type="protein sequence ID" value="WNC67350.1"/>
    <property type="molecule type" value="Genomic_DNA"/>
</dbReference>
<evidence type="ECO:0000256" key="2">
    <source>
        <dbReference type="ARBA" id="ARBA00022448"/>
    </source>
</evidence>
<dbReference type="PROSITE" id="PS52016">
    <property type="entry name" value="TONB_DEPENDENT_REC_3"/>
    <property type="match status" value="1"/>
</dbReference>
<proteinExistence type="inferred from homology"/>
<keyword evidence="15" id="KW-1185">Reference proteome</keyword>
<keyword evidence="11" id="KW-0732">Signal</keyword>
<organism evidence="14 15">
    <name type="scientific">Thalassotalea nanhaiensis</name>
    <dbReference type="NCBI Taxonomy" id="3065648"/>
    <lineage>
        <taxon>Bacteria</taxon>
        <taxon>Pseudomonadati</taxon>
        <taxon>Pseudomonadota</taxon>
        <taxon>Gammaproteobacteria</taxon>
        <taxon>Alteromonadales</taxon>
        <taxon>Colwelliaceae</taxon>
        <taxon>Thalassotalea</taxon>
    </lineage>
</organism>
<evidence type="ECO:0000256" key="3">
    <source>
        <dbReference type="ARBA" id="ARBA00022452"/>
    </source>
</evidence>
<dbReference type="Proteomes" id="UP001248581">
    <property type="component" value="Chromosome"/>
</dbReference>
<dbReference type="PANTHER" id="PTHR47234:SF1">
    <property type="entry name" value="TONB-DEPENDENT RECEPTOR"/>
    <property type="match status" value="1"/>
</dbReference>
<dbReference type="Gene3D" id="2.170.130.10">
    <property type="entry name" value="TonB-dependent receptor, plug domain"/>
    <property type="match status" value="1"/>
</dbReference>
<gene>
    <name evidence="14" type="ORF">RI845_12570</name>
</gene>
<feature type="domain" description="TonB-dependent receptor-like beta-barrel" evidence="12">
    <location>
        <begin position="456"/>
        <end position="998"/>
    </location>
</feature>
<dbReference type="InterPro" id="IPR037066">
    <property type="entry name" value="Plug_dom_sf"/>
</dbReference>
<evidence type="ECO:0000256" key="4">
    <source>
        <dbReference type="ARBA" id="ARBA00022692"/>
    </source>
</evidence>
<dbReference type="RefSeq" id="WP_348386514.1">
    <property type="nucleotide sequence ID" value="NZ_CP134146.1"/>
</dbReference>
<evidence type="ECO:0000256" key="9">
    <source>
        <dbReference type="RuleBase" id="RU003357"/>
    </source>
</evidence>
<keyword evidence="6 8" id="KW-0472">Membrane</keyword>
<dbReference type="InterPro" id="IPR000531">
    <property type="entry name" value="Beta-barrel_TonB"/>
</dbReference>
<feature type="region of interest" description="Disordered" evidence="10">
    <location>
        <begin position="947"/>
        <end position="966"/>
    </location>
</feature>
<dbReference type="SUPFAM" id="SSF56935">
    <property type="entry name" value="Porins"/>
    <property type="match status" value="1"/>
</dbReference>
<evidence type="ECO:0000256" key="8">
    <source>
        <dbReference type="PROSITE-ProRule" id="PRU01360"/>
    </source>
</evidence>
<dbReference type="InterPro" id="IPR039426">
    <property type="entry name" value="TonB-dep_rcpt-like"/>
</dbReference>
<dbReference type="Pfam" id="PF00593">
    <property type="entry name" value="TonB_dep_Rec_b-barrel"/>
    <property type="match status" value="1"/>
</dbReference>
<comment type="subcellular location">
    <subcellularLocation>
        <location evidence="1 8">Cell outer membrane</location>
        <topology evidence="1 8">Multi-pass membrane protein</topology>
    </subcellularLocation>
</comment>
<evidence type="ECO:0000256" key="6">
    <source>
        <dbReference type="ARBA" id="ARBA00023136"/>
    </source>
</evidence>
<evidence type="ECO:0000313" key="15">
    <source>
        <dbReference type="Proteomes" id="UP001248581"/>
    </source>
</evidence>
<keyword evidence="2 8" id="KW-0813">Transport</keyword>
<feature type="compositionally biased region" description="Acidic residues" evidence="10">
    <location>
        <begin position="947"/>
        <end position="959"/>
    </location>
</feature>
<evidence type="ECO:0000256" key="11">
    <source>
        <dbReference type="SAM" id="SignalP"/>
    </source>
</evidence>
<feature type="signal peptide" evidence="11">
    <location>
        <begin position="1"/>
        <end position="29"/>
    </location>
</feature>
<dbReference type="Pfam" id="PF07715">
    <property type="entry name" value="Plug"/>
    <property type="match status" value="1"/>
</dbReference>
<keyword evidence="7 8" id="KW-0998">Cell outer membrane</keyword>
<dbReference type="InterPro" id="IPR036942">
    <property type="entry name" value="Beta-barrel_TonB_sf"/>
</dbReference>
<reference evidence="15" key="1">
    <citation type="submission" date="2023-09" db="EMBL/GenBank/DDBJ databases">
        <authorList>
            <person name="Li S."/>
            <person name="Li X."/>
            <person name="Zhang C."/>
            <person name="Zhao Z."/>
        </authorList>
    </citation>
    <scope>NUCLEOTIDE SEQUENCE [LARGE SCALE GENOMIC DNA]</scope>
    <source>
        <strain evidence="15">SQ345</strain>
    </source>
</reference>
<keyword evidence="14" id="KW-0675">Receptor</keyword>
<evidence type="ECO:0000256" key="5">
    <source>
        <dbReference type="ARBA" id="ARBA00023077"/>
    </source>
</evidence>
<feature type="region of interest" description="Disordered" evidence="10">
    <location>
        <begin position="914"/>
        <end position="933"/>
    </location>
</feature>
<evidence type="ECO:0000259" key="12">
    <source>
        <dbReference type="Pfam" id="PF00593"/>
    </source>
</evidence>
<dbReference type="Gene3D" id="2.40.170.20">
    <property type="entry name" value="TonB-dependent receptor, beta-barrel domain"/>
    <property type="match status" value="1"/>
</dbReference>
<sequence>MKLSLNKLTKAMSLSLLTSSLLLSQVARAEAEQSVNDQEEQVEVDQVDQDLIEESSENDEDIEVFQVTGSRINQTTLEGPLPVEVISADDMLKAGNMTVYDALQNLSQNTGSVTADENSNGFTPNAKVLNFRGLGPQYTLVLVNGRRIANYPAAYNSSATVVNVNSVPMAAVERIEVVSTGASAIYGSDAAAAVINVILKKDFEGFSVGGTVGTPDNIDGDSSRFNVVKGFDFDNGNVTTVLEYADSDTIYGPSDMDYPYGTPVMSRGAMKVNAIAARGYDAFFNNLPEHQQPDTYLDPGKEACDAIPGMEYAYRDRDEESTIPGSYGSYCGFDKGKRSTIRNGQEKISAMVSSNFELNSDLEIFADLIFTNIKADNDRGFTSVQGLVQDPNSPAPIFELGSGDNTILLPGNMFGYEHGMYTHQRLMGSEEIGNTATTFDEQAYSFSIGAKGYVLDDYNWEVSYTQSEYQMDTARTLADHAMVEKYFLGEKVLDANDDEITFLGSPVYDGNSLIDVFEPLSTQAIDDLFGRAKEKNETYSHMLTGVVSGDLYELPAGTLQFAAVLEYMNEGFEYIADDKMTAEPGEGWWNFAGFGGEGERDRYSAGLELKIPLLEGLTATTALRYDEYHATGPINSDVTPAISLEYRPTDDLLIRASYSGIFRAPDLQAIYTESSFYSGGTDWLGCYDQIWAPEGVSPEEFSNGPNAGVYQNACRTFSSVFKANKLPASDLKNETGDSYGIGFVWEPINNLSLTFDYYDTEINNQIQQASLNGILFDEFVCAYEDEVSDGVTFGCDKVNQLIVRKDGGDSELAQSTLESVNTTPFNLAMHRQTGTDTKIKYTLESNDMGIFNFSLAHTGIISTQRDTIEGDGTPPTELHDLIGNPEAIDTVIGTLGWYYEGLSASMSVRYKSGLGPRRPQPVQNDDGNDALFDKDTGKEIDYVLDEDENPVDSDGEPIENAEKKTSQKRLDPYITANLVLGYTFNEGDTRVNFTVNNVFDEQAPKDDTFLAHEWPWYNIGAYAGSAIGREFYLGFEHNF</sequence>
<name>A0ABY9TEY9_9GAMM</name>
<evidence type="ECO:0000256" key="10">
    <source>
        <dbReference type="SAM" id="MobiDB-lite"/>
    </source>
</evidence>
<evidence type="ECO:0000256" key="1">
    <source>
        <dbReference type="ARBA" id="ARBA00004571"/>
    </source>
</evidence>
<accession>A0ABY9TEY9</accession>
<evidence type="ECO:0000256" key="7">
    <source>
        <dbReference type="ARBA" id="ARBA00023237"/>
    </source>
</evidence>
<feature type="chain" id="PRO_5045702085" evidence="11">
    <location>
        <begin position="30"/>
        <end position="1039"/>
    </location>
</feature>
<evidence type="ECO:0000313" key="14">
    <source>
        <dbReference type="EMBL" id="WNC67350.1"/>
    </source>
</evidence>
<protein>
    <submittedName>
        <fullName evidence="14">TonB-dependent receptor</fullName>
    </submittedName>
</protein>
<comment type="similarity">
    <text evidence="8 9">Belongs to the TonB-dependent receptor family.</text>
</comment>
<keyword evidence="5 9" id="KW-0798">TonB box</keyword>
<evidence type="ECO:0000259" key="13">
    <source>
        <dbReference type="Pfam" id="PF07715"/>
    </source>
</evidence>